<keyword evidence="6" id="KW-0645">Protease</keyword>
<dbReference type="InterPro" id="IPR045357">
    <property type="entry name" value="Aminopeptidase_N-like_N"/>
</dbReference>
<dbReference type="PANTHER" id="PTHR11533">
    <property type="entry name" value="PROTEASE M1 ZINC METALLOPROTEASE"/>
    <property type="match status" value="1"/>
</dbReference>
<dbReference type="RefSeq" id="WP_253761197.1">
    <property type="nucleotide sequence ID" value="NZ_JAMZDZ010000001.1"/>
</dbReference>
<protein>
    <recommendedName>
        <fullName evidence="5">Aminopeptidase N</fullName>
        <ecNumber evidence="4">3.4.11.2</ecNumber>
    </recommendedName>
    <alternativeName>
        <fullName evidence="11">Alanine aminopeptidase</fullName>
    </alternativeName>
    <alternativeName>
        <fullName evidence="12">Lysyl aminopeptidase</fullName>
    </alternativeName>
</protein>
<evidence type="ECO:0000256" key="8">
    <source>
        <dbReference type="ARBA" id="ARBA00022801"/>
    </source>
</evidence>
<evidence type="ECO:0000259" key="16">
    <source>
        <dbReference type="Pfam" id="PF17900"/>
    </source>
</evidence>
<dbReference type="Proteomes" id="UP001595816">
    <property type="component" value="Unassembled WGS sequence"/>
</dbReference>
<dbReference type="InterPro" id="IPR050344">
    <property type="entry name" value="Peptidase_M1_aminopeptidases"/>
</dbReference>
<dbReference type="SUPFAM" id="SSF55486">
    <property type="entry name" value="Metalloproteases ('zincins'), catalytic domain"/>
    <property type="match status" value="1"/>
</dbReference>
<keyword evidence="10" id="KW-0482">Metalloprotease</keyword>
<dbReference type="Pfam" id="PF17900">
    <property type="entry name" value="Peptidase_M1_N"/>
    <property type="match status" value="1"/>
</dbReference>
<evidence type="ECO:0000313" key="17">
    <source>
        <dbReference type="EMBL" id="MFC4134658.1"/>
    </source>
</evidence>
<dbReference type="InterPro" id="IPR014782">
    <property type="entry name" value="Peptidase_M1_dom"/>
</dbReference>
<dbReference type="PROSITE" id="PS51257">
    <property type="entry name" value="PROKAR_LIPOPROTEIN"/>
    <property type="match status" value="1"/>
</dbReference>
<feature type="region of interest" description="Disordered" evidence="13">
    <location>
        <begin position="25"/>
        <end position="44"/>
    </location>
</feature>
<comment type="similarity">
    <text evidence="3">Belongs to the peptidase M1 family.</text>
</comment>
<evidence type="ECO:0000256" key="1">
    <source>
        <dbReference type="ARBA" id="ARBA00000098"/>
    </source>
</evidence>
<evidence type="ECO:0000256" key="4">
    <source>
        <dbReference type="ARBA" id="ARBA00012564"/>
    </source>
</evidence>
<evidence type="ECO:0000256" key="14">
    <source>
        <dbReference type="SAM" id="SignalP"/>
    </source>
</evidence>
<evidence type="ECO:0000256" key="2">
    <source>
        <dbReference type="ARBA" id="ARBA00001947"/>
    </source>
</evidence>
<comment type="catalytic activity">
    <reaction evidence="1">
        <text>Release of an N-terminal amino acid, Xaa-|-Yaa- from a peptide, amide or arylamide. Xaa is preferably Ala, but may be most amino acids including Pro (slow action). When a terminal hydrophobic residue is followed by a prolyl residue, the two may be released as an intact Xaa-Pro dipeptide.</text>
        <dbReference type="EC" id="3.4.11.2"/>
    </reaction>
</comment>
<evidence type="ECO:0000256" key="11">
    <source>
        <dbReference type="ARBA" id="ARBA00029811"/>
    </source>
</evidence>
<gene>
    <name evidence="17" type="ORF">ACFOZ4_28950</name>
</gene>
<evidence type="ECO:0000256" key="13">
    <source>
        <dbReference type="SAM" id="MobiDB-lite"/>
    </source>
</evidence>
<accession>A0ABV8LWE1</accession>
<evidence type="ECO:0000256" key="7">
    <source>
        <dbReference type="ARBA" id="ARBA00022723"/>
    </source>
</evidence>
<evidence type="ECO:0000256" key="12">
    <source>
        <dbReference type="ARBA" id="ARBA00031533"/>
    </source>
</evidence>
<dbReference type="InterPro" id="IPR001930">
    <property type="entry name" value="Peptidase_M1"/>
</dbReference>
<keyword evidence="9" id="KW-0862">Zinc</keyword>
<evidence type="ECO:0000256" key="5">
    <source>
        <dbReference type="ARBA" id="ARBA00015611"/>
    </source>
</evidence>
<sequence>MNTRGKTVWAALAAAALAATATGCTSHDTGSPTSASSAPAASPTPSLNFQAGAAGIGDPYYPTYGNGGYDVASYAIKVKYDPKTNRLNGDVTVTASATADLSTFNLDLRGMTVRSVAVDEKPATQTRTGNELVITPDHGLATGVKFTVRVVYDGVPGSVTDPEVGKMGFFHTADGAFVVGEPESASLWFPVNDHPQDKATYDVQITVPAGLTAISNGVQGPQQTEAGWTTWKWSESKPMASYLTTLAIGDYRVVNSTHKGKPVVLGVTKQLAKGAADTSMSHTVAIADYLESVFGAYPFDSYGGVVVKDDDLHFALECQSRPVYSAGFFRRGVNDSVVVHELAHQWFGDSVSVKTWQDIWLNEGFASYAEWLWAEHKHESTAQAIFDNVYKNSDASIWRTPPAKPGKKELFGDSPYDRGAMALHALRKAVGDKAFFEILKKWAEQKADGVATTDEFVTLAEQVSGKQLDSVFQAWLFGTKKPAKP</sequence>
<keyword evidence="8 17" id="KW-0378">Hydrolase</keyword>
<dbReference type="EMBL" id="JBHSAY010000015">
    <property type="protein sequence ID" value="MFC4134658.1"/>
    <property type="molecule type" value="Genomic_DNA"/>
</dbReference>
<dbReference type="InterPro" id="IPR027268">
    <property type="entry name" value="Peptidase_M4/M1_CTD_sf"/>
</dbReference>
<dbReference type="SUPFAM" id="SSF63737">
    <property type="entry name" value="Leukotriene A4 hydrolase N-terminal domain"/>
    <property type="match status" value="1"/>
</dbReference>
<feature type="signal peptide" evidence="14">
    <location>
        <begin position="1"/>
        <end position="21"/>
    </location>
</feature>
<comment type="caution">
    <text evidence="17">The sequence shown here is derived from an EMBL/GenBank/DDBJ whole genome shotgun (WGS) entry which is preliminary data.</text>
</comment>
<feature type="chain" id="PRO_5045416757" description="Aminopeptidase N" evidence="14">
    <location>
        <begin position="22"/>
        <end position="485"/>
    </location>
</feature>
<dbReference type="GO" id="GO:0004177">
    <property type="term" value="F:aminopeptidase activity"/>
    <property type="evidence" value="ECO:0007669"/>
    <property type="project" value="UniProtKB-KW"/>
</dbReference>
<comment type="cofactor">
    <cofactor evidence="2">
        <name>Zn(2+)</name>
        <dbReference type="ChEBI" id="CHEBI:29105"/>
    </cofactor>
</comment>
<evidence type="ECO:0000256" key="9">
    <source>
        <dbReference type="ARBA" id="ARBA00022833"/>
    </source>
</evidence>
<keyword evidence="14" id="KW-0732">Signal</keyword>
<name>A0ABV8LWE1_9ACTN</name>
<proteinExistence type="inferred from homology"/>
<dbReference type="Gene3D" id="1.10.390.10">
    <property type="entry name" value="Neutral Protease Domain 2"/>
    <property type="match status" value="1"/>
</dbReference>
<evidence type="ECO:0000259" key="15">
    <source>
        <dbReference type="Pfam" id="PF01433"/>
    </source>
</evidence>
<feature type="compositionally biased region" description="Low complexity" evidence="13">
    <location>
        <begin position="31"/>
        <end position="44"/>
    </location>
</feature>
<keyword evidence="18" id="KW-1185">Reference proteome</keyword>
<dbReference type="CDD" id="cd09603">
    <property type="entry name" value="M1_APN_like"/>
    <property type="match status" value="1"/>
</dbReference>
<evidence type="ECO:0000256" key="3">
    <source>
        <dbReference type="ARBA" id="ARBA00010136"/>
    </source>
</evidence>
<dbReference type="EC" id="3.4.11.2" evidence="4"/>
<dbReference type="Gene3D" id="2.60.40.1730">
    <property type="entry name" value="tricorn interacting facor f3 domain"/>
    <property type="match status" value="1"/>
</dbReference>
<dbReference type="PRINTS" id="PR00756">
    <property type="entry name" value="ALADIPTASE"/>
</dbReference>
<dbReference type="InterPro" id="IPR042097">
    <property type="entry name" value="Aminopeptidase_N-like_N_sf"/>
</dbReference>
<evidence type="ECO:0000256" key="6">
    <source>
        <dbReference type="ARBA" id="ARBA00022670"/>
    </source>
</evidence>
<feature type="domain" description="Peptidase M1 membrane alanine aminopeptidase" evidence="15">
    <location>
        <begin position="335"/>
        <end position="475"/>
    </location>
</feature>
<keyword evidence="17" id="KW-0031">Aminopeptidase</keyword>
<keyword evidence="7" id="KW-0479">Metal-binding</keyword>
<evidence type="ECO:0000256" key="10">
    <source>
        <dbReference type="ARBA" id="ARBA00023049"/>
    </source>
</evidence>
<dbReference type="Pfam" id="PF01433">
    <property type="entry name" value="Peptidase_M1"/>
    <property type="match status" value="1"/>
</dbReference>
<organism evidence="17 18">
    <name type="scientific">Hamadaea flava</name>
    <dbReference type="NCBI Taxonomy" id="1742688"/>
    <lineage>
        <taxon>Bacteria</taxon>
        <taxon>Bacillati</taxon>
        <taxon>Actinomycetota</taxon>
        <taxon>Actinomycetes</taxon>
        <taxon>Micromonosporales</taxon>
        <taxon>Micromonosporaceae</taxon>
        <taxon>Hamadaea</taxon>
    </lineage>
</organism>
<reference evidence="18" key="1">
    <citation type="journal article" date="2019" name="Int. J. Syst. Evol. Microbiol.">
        <title>The Global Catalogue of Microorganisms (GCM) 10K type strain sequencing project: providing services to taxonomists for standard genome sequencing and annotation.</title>
        <authorList>
            <consortium name="The Broad Institute Genomics Platform"/>
            <consortium name="The Broad Institute Genome Sequencing Center for Infectious Disease"/>
            <person name="Wu L."/>
            <person name="Ma J."/>
        </authorList>
    </citation>
    <scope>NUCLEOTIDE SEQUENCE [LARGE SCALE GENOMIC DNA]</scope>
    <source>
        <strain evidence="18">CGMCC 4.7289</strain>
    </source>
</reference>
<feature type="domain" description="Aminopeptidase N-like N-terminal" evidence="16">
    <location>
        <begin position="73"/>
        <end position="243"/>
    </location>
</feature>
<dbReference type="PANTHER" id="PTHR11533:SF297">
    <property type="entry name" value="AMINOPEPTIDASE N"/>
    <property type="match status" value="1"/>
</dbReference>
<evidence type="ECO:0000313" key="18">
    <source>
        <dbReference type="Proteomes" id="UP001595816"/>
    </source>
</evidence>